<organism evidence="2 3">
    <name type="scientific">Diversispora epigaea</name>
    <dbReference type="NCBI Taxonomy" id="1348612"/>
    <lineage>
        <taxon>Eukaryota</taxon>
        <taxon>Fungi</taxon>
        <taxon>Fungi incertae sedis</taxon>
        <taxon>Mucoromycota</taxon>
        <taxon>Glomeromycotina</taxon>
        <taxon>Glomeromycetes</taxon>
        <taxon>Diversisporales</taxon>
        <taxon>Diversisporaceae</taxon>
        <taxon>Diversispora</taxon>
    </lineage>
</organism>
<sequence length="58" mass="6794">MWHRKLEEGKLGVQAKHKNQKTRKRNDSAVKYDDNKKITVEVKGETLTINTEKIIKLC</sequence>
<name>A0A397IGA8_9GLOM</name>
<feature type="compositionally biased region" description="Basic residues" evidence="1">
    <location>
        <begin position="15"/>
        <end position="24"/>
    </location>
</feature>
<gene>
    <name evidence="2" type="ORF">Glove_228g107</name>
</gene>
<comment type="caution">
    <text evidence="2">The sequence shown here is derived from an EMBL/GenBank/DDBJ whole genome shotgun (WGS) entry which is preliminary data.</text>
</comment>
<dbReference type="EMBL" id="PQFF01000211">
    <property type="protein sequence ID" value="RHZ73882.1"/>
    <property type="molecule type" value="Genomic_DNA"/>
</dbReference>
<evidence type="ECO:0000313" key="2">
    <source>
        <dbReference type="EMBL" id="RHZ73882.1"/>
    </source>
</evidence>
<accession>A0A397IGA8</accession>
<keyword evidence="3" id="KW-1185">Reference proteome</keyword>
<feature type="region of interest" description="Disordered" evidence="1">
    <location>
        <begin position="1"/>
        <end position="28"/>
    </location>
</feature>
<dbReference type="AlphaFoldDB" id="A0A397IGA8"/>
<evidence type="ECO:0000313" key="3">
    <source>
        <dbReference type="Proteomes" id="UP000266861"/>
    </source>
</evidence>
<proteinExistence type="predicted"/>
<dbReference type="Proteomes" id="UP000266861">
    <property type="component" value="Unassembled WGS sequence"/>
</dbReference>
<reference evidence="2 3" key="1">
    <citation type="submission" date="2018-08" db="EMBL/GenBank/DDBJ databases">
        <title>Genome and evolution of the arbuscular mycorrhizal fungus Diversispora epigaea (formerly Glomus versiforme) and its bacterial endosymbionts.</title>
        <authorList>
            <person name="Sun X."/>
            <person name="Fei Z."/>
            <person name="Harrison M."/>
        </authorList>
    </citation>
    <scope>NUCLEOTIDE SEQUENCE [LARGE SCALE GENOMIC DNA]</scope>
    <source>
        <strain evidence="2 3">IT104</strain>
    </source>
</reference>
<protein>
    <submittedName>
        <fullName evidence="2">Uncharacterized protein</fullName>
    </submittedName>
</protein>
<feature type="compositionally biased region" description="Basic and acidic residues" evidence="1">
    <location>
        <begin position="1"/>
        <end position="10"/>
    </location>
</feature>
<evidence type="ECO:0000256" key="1">
    <source>
        <dbReference type="SAM" id="MobiDB-lite"/>
    </source>
</evidence>